<comment type="caution">
    <text evidence="3">The sequence shown here is derived from an EMBL/GenBank/DDBJ whole genome shotgun (WGS) entry which is preliminary data.</text>
</comment>
<dbReference type="EMBL" id="JABAFG010000026">
    <property type="protein sequence ID" value="NME29239.1"/>
    <property type="molecule type" value="Genomic_DNA"/>
</dbReference>
<evidence type="ECO:0000256" key="2">
    <source>
        <dbReference type="SAM" id="SignalP"/>
    </source>
</evidence>
<evidence type="ECO:0000313" key="4">
    <source>
        <dbReference type="Proteomes" id="UP000591071"/>
    </source>
</evidence>
<feature type="region of interest" description="Disordered" evidence="1">
    <location>
        <begin position="382"/>
        <end position="450"/>
    </location>
</feature>
<name>A0A848C1L9_9FIRM</name>
<feature type="signal peptide" evidence="2">
    <location>
        <begin position="1"/>
        <end position="25"/>
    </location>
</feature>
<proteinExistence type="predicted"/>
<feature type="compositionally biased region" description="Basic and acidic residues" evidence="1">
    <location>
        <begin position="399"/>
        <end position="414"/>
    </location>
</feature>
<feature type="chain" id="PRO_5032384295" description="Copper amine oxidase" evidence="2">
    <location>
        <begin position="26"/>
        <end position="450"/>
    </location>
</feature>
<feature type="compositionally biased region" description="Basic and acidic residues" evidence="1">
    <location>
        <begin position="382"/>
        <end position="392"/>
    </location>
</feature>
<protein>
    <recommendedName>
        <fullName evidence="5">Copper amine oxidase</fullName>
    </recommendedName>
</protein>
<evidence type="ECO:0008006" key="5">
    <source>
        <dbReference type="Google" id="ProtNLM"/>
    </source>
</evidence>
<dbReference type="Proteomes" id="UP000591071">
    <property type="component" value="Unassembled WGS sequence"/>
</dbReference>
<reference evidence="3 4" key="1">
    <citation type="submission" date="2020-04" db="EMBL/GenBank/DDBJ databases">
        <authorList>
            <person name="Hitch T.C.A."/>
            <person name="Wylensek D."/>
            <person name="Clavel T."/>
        </authorList>
    </citation>
    <scope>NUCLEOTIDE SEQUENCE [LARGE SCALE GENOMIC DNA]</scope>
    <source>
        <strain evidence="3 4">Oil-RF-744-FAT-WT-6-1</strain>
    </source>
</reference>
<accession>A0A848C1L9</accession>
<sequence>MKLRILSKCLIAGLLCVLPLVSLEAADTEYGADNPEVMDKIVRSRMLPVAMTAPHDTGTLLFSDSPEYADKDGILYVDKVKGDTRLYFYHVNQANYPRKIVAMAYNPSDHEVMAGVSGVYYAKPSTSYYDVGKDLSTLYYEGNTTYNRVSVPPLGYAVLSDRLNRVIVAPDQLFSGIVNMNLPDDMYVSAVIMPAAADPVAFMKKQQYLASDDVKLRGTFPGMDRSLKNLIPFTADEGIGYILIADGIQDRFLRGYDVIDDRLSEDVGNYGLDYLIQIKTRGTGLLHYYFNTQGGEYAGVAEISYDDGKGGTASKIVELPRKGLSMGFDNAYAMEYLDSVAAGTTVTIHLMPPGAANLPVRIIIVPDASVQQAADAVREGAQRRLEEQKKQQQESIGDDWARIEKKLHAGRTEEQTELSVKKTKSNAKKDKKTKAKTNKRPVQEDLGQGA</sequence>
<dbReference type="RefSeq" id="WP_170088057.1">
    <property type="nucleotide sequence ID" value="NZ_JABAFG010000026.1"/>
</dbReference>
<organism evidence="3 4">
    <name type="scientific">Megasphaera hexanoica</name>
    <dbReference type="NCBI Taxonomy" id="1675036"/>
    <lineage>
        <taxon>Bacteria</taxon>
        <taxon>Bacillati</taxon>
        <taxon>Bacillota</taxon>
        <taxon>Negativicutes</taxon>
        <taxon>Veillonellales</taxon>
        <taxon>Veillonellaceae</taxon>
        <taxon>Megasphaera</taxon>
    </lineage>
</organism>
<evidence type="ECO:0000313" key="3">
    <source>
        <dbReference type="EMBL" id="NME29239.1"/>
    </source>
</evidence>
<feature type="compositionally biased region" description="Basic residues" evidence="1">
    <location>
        <begin position="421"/>
        <end position="439"/>
    </location>
</feature>
<evidence type="ECO:0000256" key="1">
    <source>
        <dbReference type="SAM" id="MobiDB-lite"/>
    </source>
</evidence>
<gene>
    <name evidence="3" type="ORF">HF872_11535</name>
</gene>
<dbReference type="AlphaFoldDB" id="A0A848C1L9"/>
<keyword evidence="2" id="KW-0732">Signal</keyword>